<proteinExistence type="predicted"/>
<name>A0A844GDV0_9NEIS</name>
<evidence type="ECO:0000313" key="2">
    <source>
        <dbReference type="Proteomes" id="UP000446658"/>
    </source>
</evidence>
<evidence type="ECO:0000313" key="1">
    <source>
        <dbReference type="EMBL" id="MTD33441.1"/>
    </source>
</evidence>
<organism evidence="1 2">
    <name type="scientific">Paludibacterium denitrificans</name>
    <dbReference type="NCBI Taxonomy" id="2675226"/>
    <lineage>
        <taxon>Bacteria</taxon>
        <taxon>Pseudomonadati</taxon>
        <taxon>Pseudomonadota</taxon>
        <taxon>Betaproteobacteria</taxon>
        <taxon>Neisseriales</taxon>
        <taxon>Chromobacteriaceae</taxon>
        <taxon>Paludibacterium</taxon>
    </lineage>
</organism>
<dbReference type="Proteomes" id="UP000446658">
    <property type="component" value="Unassembled WGS sequence"/>
</dbReference>
<keyword evidence="2" id="KW-1185">Reference proteome</keyword>
<dbReference type="EMBL" id="WLYX01000001">
    <property type="protein sequence ID" value="MTD33441.1"/>
    <property type="molecule type" value="Genomic_DNA"/>
</dbReference>
<gene>
    <name evidence="1" type="ORF">GKE73_10990</name>
</gene>
<dbReference type="RefSeq" id="WP_230370370.1">
    <property type="nucleotide sequence ID" value="NZ_WLYX01000001.1"/>
</dbReference>
<comment type="caution">
    <text evidence="1">The sequence shown here is derived from an EMBL/GenBank/DDBJ whole genome shotgun (WGS) entry which is preliminary data.</text>
</comment>
<accession>A0A844GDV0</accession>
<sequence>MVLPEFQGEKMGGNASLCCFNLTDYRKPVKVKWVWSGELGDPVNVGKGITLPGKIIKPDTQKESLIMLPQRNPIIVKSKDYRNKFKSEDTLCVIFRDMDTVELQYSSGDCREY</sequence>
<reference evidence="1 2" key="1">
    <citation type="submission" date="2019-11" db="EMBL/GenBank/DDBJ databases">
        <title>Draft genome sequence of Paludibacterium sp. dN18-1.</title>
        <authorList>
            <person name="Im W.-T."/>
        </authorList>
    </citation>
    <scope>NUCLEOTIDE SEQUENCE [LARGE SCALE GENOMIC DNA]</scope>
    <source>
        <strain evidence="2">dN 18-1</strain>
    </source>
</reference>
<protein>
    <submittedName>
        <fullName evidence="1">Uncharacterized protein</fullName>
    </submittedName>
</protein>
<dbReference type="AlphaFoldDB" id="A0A844GDV0"/>